<dbReference type="Pfam" id="PF01544">
    <property type="entry name" value="CorA"/>
    <property type="match status" value="1"/>
</dbReference>
<evidence type="ECO:0008006" key="14">
    <source>
        <dbReference type="Google" id="ProtNLM"/>
    </source>
</evidence>
<evidence type="ECO:0000256" key="10">
    <source>
        <dbReference type="SAM" id="MobiDB-lite"/>
    </source>
</evidence>
<dbReference type="PANTHER" id="PTHR48182:SF2">
    <property type="entry name" value="PROTEIN SERAC1"/>
    <property type="match status" value="1"/>
</dbReference>
<evidence type="ECO:0000256" key="6">
    <source>
        <dbReference type="ARBA" id="ARBA00022989"/>
    </source>
</evidence>
<evidence type="ECO:0000256" key="9">
    <source>
        <dbReference type="SAM" id="Coils"/>
    </source>
</evidence>
<feature type="compositionally biased region" description="Polar residues" evidence="10">
    <location>
        <begin position="38"/>
        <end position="49"/>
    </location>
</feature>
<proteinExistence type="predicted"/>
<evidence type="ECO:0000256" key="2">
    <source>
        <dbReference type="ARBA" id="ARBA00004173"/>
    </source>
</evidence>
<dbReference type="SUPFAM" id="SSF53474">
    <property type="entry name" value="alpha/beta-Hydrolases"/>
    <property type="match status" value="1"/>
</dbReference>
<dbReference type="InterPro" id="IPR045863">
    <property type="entry name" value="CorA_TM1_TM2"/>
</dbReference>
<dbReference type="Gene3D" id="1.20.58.340">
    <property type="entry name" value="Magnesium transport protein CorA, transmembrane region"/>
    <property type="match status" value="1"/>
</dbReference>
<keyword evidence="8 11" id="KW-0472">Membrane</keyword>
<dbReference type="InterPro" id="IPR029058">
    <property type="entry name" value="AB_hydrolase_fold"/>
</dbReference>
<dbReference type="AlphaFoldDB" id="A0AAN6MPR7"/>
<evidence type="ECO:0000256" key="5">
    <source>
        <dbReference type="ARBA" id="ARBA00022824"/>
    </source>
</evidence>
<evidence type="ECO:0000256" key="11">
    <source>
        <dbReference type="SAM" id="Phobius"/>
    </source>
</evidence>
<evidence type="ECO:0000313" key="12">
    <source>
        <dbReference type="EMBL" id="KAK3903807.1"/>
    </source>
</evidence>
<dbReference type="GO" id="GO:0005783">
    <property type="term" value="C:endoplasmic reticulum"/>
    <property type="evidence" value="ECO:0007669"/>
    <property type="project" value="UniProtKB-SubCell"/>
</dbReference>
<feature type="compositionally biased region" description="Basic and acidic residues" evidence="10">
    <location>
        <begin position="973"/>
        <end position="984"/>
    </location>
</feature>
<feature type="compositionally biased region" description="Polar residues" evidence="10">
    <location>
        <begin position="516"/>
        <end position="536"/>
    </location>
</feature>
<evidence type="ECO:0000256" key="8">
    <source>
        <dbReference type="ARBA" id="ARBA00023136"/>
    </source>
</evidence>
<reference evidence="12" key="2">
    <citation type="submission" date="2023-05" db="EMBL/GenBank/DDBJ databases">
        <authorList>
            <consortium name="Lawrence Berkeley National Laboratory"/>
            <person name="Steindorff A."/>
            <person name="Hensen N."/>
            <person name="Bonometti L."/>
            <person name="Westerberg I."/>
            <person name="Brannstrom I.O."/>
            <person name="Guillou S."/>
            <person name="Cros-Aarteil S."/>
            <person name="Calhoun S."/>
            <person name="Haridas S."/>
            <person name="Kuo A."/>
            <person name="Mondo S."/>
            <person name="Pangilinan J."/>
            <person name="Riley R."/>
            <person name="Labutti K."/>
            <person name="Andreopoulos B."/>
            <person name="Lipzen A."/>
            <person name="Chen C."/>
            <person name="Yanf M."/>
            <person name="Daum C."/>
            <person name="Ng V."/>
            <person name="Clum A."/>
            <person name="Ohm R."/>
            <person name="Martin F."/>
            <person name="Silar P."/>
            <person name="Natvig D."/>
            <person name="Lalanne C."/>
            <person name="Gautier V."/>
            <person name="Ament-Velasquez S.L."/>
            <person name="Kruys A."/>
            <person name="Hutchinson M.I."/>
            <person name="Powell A.J."/>
            <person name="Barry K."/>
            <person name="Miller A.N."/>
            <person name="Grigoriev I.V."/>
            <person name="Debuchy R."/>
            <person name="Gladieux P."/>
            <person name="Thoren M.H."/>
            <person name="Johannesson H."/>
        </authorList>
    </citation>
    <scope>NUCLEOTIDE SEQUENCE</scope>
    <source>
        <strain evidence="12">CBS 103.79</strain>
    </source>
</reference>
<dbReference type="PANTHER" id="PTHR48182">
    <property type="entry name" value="PROTEIN SERAC1"/>
    <property type="match status" value="1"/>
</dbReference>
<dbReference type="GO" id="GO:0016020">
    <property type="term" value="C:membrane"/>
    <property type="evidence" value="ECO:0007669"/>
    <property type="project" value="UniProtKB-SubCell"/>
</dbReference>
<comment type="caution">
    <text evidence="12">The sequence shown here is derived from an EMBL/GenBank/DDBJ whole genome shotgun (WGS) entry which is preliminary data.</text>
</comment>
<dbReference type="SUPFAM" id="SSF144083">
    <property type="entry name" value="Magnesium transport protein CorA, transmembrane region"/>
    <property type="match status" value="1"/>
</dbReference>
<dbReference type="Gene3D" id="3.40.50.1820">
    <property type="entry name" value="alpha/beta hydrolase"/>
    <property type="match status" value="1"/>
</dbReference>
<feature type="compositionally biased region" description="Polar residues" evidence="10">
    <location>
        <begin position="488"/>
        <end position="497"/>
    </location>
</feature>
<name>A0AAN6MPR7_9PEZI</name>
<dbReference type="EMBL" id="MU855428">
    <property type="protein sequence ID" value="KAK3903807.1"/>
    <property type="molecule type" value="Genomic_DNA"/>
</dbReference>
<reference evidence="12" key="1">
    <citation type="journal article" date="2023" name="Mol. Phylogenet. Evol.">
        <title>Genome-scale phylogeny and comparative genomics of the fungal order Sordariales.</title>
        <authorList>
            <person name="Hensen N."/>
            <person name="Bonometti L."/>
            <person name="Westerberg I."/>
            <person name="Brannstrom I.O."/>
            <person name="Guillou S."/>
            <person name="Cros-Aarteil S."/>
            <person name="Calhoun S."/>
            <person name="Haridas S."/>
            <person name="Kuo A."/>
            <person name="Mondo S."/>
            <person name="Pangilinan J."/>
            <person name="Riley R."/>
            <person name="LaButti K."/>
            <person name="Andreopoulos B."/>
            <person name="Lipzen A."/>
            <person name="Chen C."/>
            <person name="Yan M."/>
            <person name="Daum C."/>
            <person name="Ng V."/>
            <person name="Clum A."/>
            <person name="Steindorff A."/>
            <person name="Ohm R.A."/>
            <person name="Martin F."/>
            <person name="Silar P."/>
            <person name="Natvig D.O."/>
            <person name="Lalanne C."/>
            <person name="Gautier V."/>
            <person name="Ament-Velasquez S.L."/>
            <person name="Kruys A."/>
            <person name="Hutchinson M.I."/>
            <person name="Powell A.J."/>
            <person name="Barry K."/>
            <person name="Miller A.N."/>
            <person name="Grigoriev I.V."/>
            <person name="Debuchy R."/>
            <person name="Gladieux P."/>
            <person name="Hiltunen Thoren M."/>
            <person name="Johannesson H."/>
        </authorList>
    </citation>
    <scope>NUCLEOTIDE SEQUENCE</scope>
    <source>
        <strain evidence="12">CBS 103.79</strain>
    </source>
</reference>
<feature type="region of interest" description="Disordered" evidence="10">
    <location>
        <begin position="1"/>
        <end position="69"/>
    </location>
</feature>
<keyword evidence="5" id="KW-0256">Endoplasmic reticulum</keyword>
<evidence type="ECO:0000256" key="7">
    <source>
        <dbReference type="ARBA" id="ARBA00023128"/>
    </source>
</evidence>
<sequence length="1254" mass="140608">MDQDNNQNNPTNNAEPASSQQPHPAAAPTAATKSHAADSSTVPAPSSRNQDQDHHASGEEERESQLLGNLAPQPTVISLPVDFGPGFAEVNGDVGGTGHNETSVDIIAVPCPGADPIQTWTYDVELDSEASIPSDAASRFSLRRPDPWVTRRLRGVSSIARVFLYRHRALADGLTLQSLSEDLLEQVDRMREGGVARPLFFISHSIGGLVVKNALVMANHHPKFQTIVDNCHGVSFFGTPHQGSSYMSMPNLKESIRELLGLQATLPQSLCAEVSIRNPDLADLHDRFVDMASEFRLWAFYETRESTLSGSAAGLSSEVQFGAPLVSVKSALLDVWQEDVYAVDSDHARIASFGPNNAGILDSYLADISKAIMKAARLSAAHSHTPLQLRTRVNVEVIGFYEDPDAMAGSPRQYAPQQSNSELGSVIRLYSTKHPFKDFLRKGPDRCLAERLHKGPRRRSSHRGAIANAEADTSAVESVGDPTASLPVETTQSTTASWPPEIVVTSPGERPPLLRATQSEQVTRPSSPESNASVSTTVSDAGLPFALGFGGDEPRTIDMLAKQQAKILMKEHDLTTTVGFSRPSPSQRKFAWVHMPFNNPVWVKELFVTLERTQGLDFSRLFDYDNWVSKQIQNRNSESQPAYLKAICKYLSAADRLTSPRIPSPLFTPSTPGGITPNCLYLYLPYLHFDTYHSMIRRRKLITKRRRHGRSKPVPEWVAGQESLELKMIWEYIGFDPPLNCRRTLDQFGHHSLRDTNSRDDDQMLYKLTKKDAPPSGSHQLLNGSSAGSLAGHSLASAKDSLMSMYSDSRSSVGGSPDIEFGMESGSELKNGHVLMVDQLWLWSVDMRTLVTFFPKRESSPTEGTLFQQADLRNSIYNELNGDLTGRTENTLDLAALIVWHAVTVLIERSSHPDLEIFRVFDEAIGMLAERMTLNMKRFRVHALDGEGDDEISSDESDTEGESPAAIKKRHRRELERSERENRENTSALLELRDLEDELTTLQKLYDMQESTIKQMKDIYLSRDLRDITRNGQDYLDEALEYVDEYKQQVAEMMKRVDTTRNDYEKMLEMVQRQAQVDEVRWSRLQAELASSQNLSVMIFTTFTVIFLPLTFFTGLFGMNTIEWQDENVPSLREIGAISLPSSLFLIVVSLVAAFSWRVQGVFKATYRGLKGSWKLAKGLYAERLEPMSRKEVKRRRREEKRRRLLDAKRAHDDESYDFWAMVKRRQRAVQYRIPEQNVNGAAPPVVLPRQKRT</sequence>
<feature type="region of interest" description="Disordered" evidence="10">
    <location>
        <begin position="947"/>
        <end position="985"/>
    </location>
</feature>
<protein>
    <recommendedName>
        <fullName evidence="14">DUF676 domain-containing protein</fullName>
    </recommendedName>
</protein>
<keyword evidence="7" id="KW-0496">Mitochondrion</keyword>
<keyword evidence="6 11" id="KW-1133">Transmembrane helix</keyword>
<organism evidence="12 13">
    <name type="scientific">Staphylotrichum tortipilum</name>
    <dbReference type="NCBI Taxonomy" id="2831512"/>
    <lineage>
        <taxon>Eukaryota</taxon>
        <taxon>Fungi</taxon>
        <taxon>Dikarya</taxon>
        <taxon>Ascomycota</taxon>
        <taxon>Pezizomycotina</taxon>
        <taxon>Sordariomycetes</taxon>
        <taxon>Sordariomycetidae</taxon>
        <taxon>Sordariales</taxon>
        <taxon>Chaetomiaceae</taxon>
        <taxon>Staphylotrichum</taxon>
    </lineage>
</organism>
<dbReference type="GO" id="GO:0046873">
    <property type="term" value="F:metal ion transmembrane transporter activity"/>
    <property type="evidence" value="ECO:0007669"/>
    <property type="project" value="InterPro"/>
</dbReference>
<evidence type="ECO:0000313" key="13">
    <source>
        <dbReference type="Proteomes" id="UP001303889"/>
    </source>
</evidence>
<keyword evidence="13" id="KW-1185">Reference proteome</keyword>
<feature type="transmembrane region" description="Helical" evidence="11">
    <location>
        <begin position="1095"/>
        <end position="1117"/>
    </location>
</feature>
<dbReference type="InterPro" id="IPR002523">
    <property type="entry name" value="MgTranspt_CorA/ZnTranspt_ZntB"/>
</dbReference>
<feature type="compositionally biased region" description="Basic and acidic residues" evidence="10">
    <location>
        <begin position="50"/>
        <end position="59"/>
    </location>
</feature>
<keyword evidence="9" id="KW-0175">Coiled coil</keyword>
<evidence type="ECO:0000256" key="4">
    <source>
        <dbReference type="ARBA" id="ARBA00022692"/>
    </source>
</evidence>
<feature type="compositionally biased region" description="Acidic residues" evidence="10">
    <location>
        <begin position="947"/>
        <end position="961"/>
    </location>
</feature>
<gene>
    <name evidence="12" type="ORF">C8A05DRAFT_14238</name>
</gene>
<feature type="compositionally biased region" description="Low complexity" evidence="10">
    <location>
        <begin position="1"/>
        <end position="34"/>
    </location>
</feature>
<evidence type="ECO:0000256" key="1">
    <source>
        <dbReference type="ARBA" id="ARBA00004141"/>
    </source>
</evidence>
<comment type="subcellular location">
    <subcellularLocation>
        <location evidence="3">Endoplasmic reticulum</location>
    </subcellularLocation>
    <subcellularLocation>
        <location evidence="1">Membrane</location>
        <topology evidence="1">Multi-pass membrane protein</topology>
    </subcellularLocation>
    <subcellularLocation>
        <location evidence="2">Mitochondrion</location>
    </subcellularLocation>
</comment>
<evidence type="ECO:0000256" key="3">
    <source>
        <dbReference type="ARBA" id="ARBA00004240"/>
    </source>
</evidence>
<dbReference type="Proteomes" id="UP001303889">
    <property type="component" value="Unassembled WGS sequence"/>
</dbReference>
<dbReference type="GO" id="GO:0005739">
    <property type="term" value="C:mitochondrion"/>
    <property type="evidence" value="ECO:0007669"/>
    <property type="project" value="UniProtKB-SubCell"/>
</dbReference>
<feature type="coiled-coil region" evidence="9">
    <location>
        <begin position="1036"/>
        <end position="1063"/>
    </location>
</feature>
<feature type="region of interest" description="Disordered" evidence="10">
    <location>
        <begin position="451"/>
        <end position="536"/>
    </location>
</feature>
<accession>A0AAN6MPR7</accession>
<feature type="transmembrane region" description="Helical" evidence="11">
    <location>
        <begin position="1138"/>
        <end position="1157"/>
    </location>
</feature>
<keyword evidence="4 11" id="KW-0812">Transmembrane</keyword>
<dbReference type="InterPro" id="IPR052374">
    <property type="entry name" value="SERAC1"/>
</dbReference>